<dbReference type="EMBL" id="CVQH01017779">
    <property type="protein sequence ID" value="CRK24820.1"/>
    <property type="molecule type" value="Genomic_DNA"/>
</dbReference>
<evidence type="ECO:0000313" key="10">
    <source>
        <dbReference type="EMBL" id="CRK44594.1"/>
    </source>
</evidence>
<dbReference type="Proteomes" id="UP000044602">
    <property type="component" value="Unassembled WGS sequence"/>
</dbReference>
<evidence type="ECO:0000256" key="5">
    <source>
        <dbReference type="ARBA" id="ARBA00022989"/>
    </source>
</evidence>
<evidence type="ECO:0000256" key="6">
    <source>
        <dbReference type="ARBA" id="ARBA00023136"/>
    </source>
</evidence>
<name>A0A0G4LTB0_VERLO</name>
<protein>
    <submittedName>
        <fullName evidence="9">Uncharacterized protein</fullName>
    </submittedName>
</protein>
<dbReference type="EMBL" id="CVQI01034162">
    <property type="protein sequence ID" value="CRK44594.1"/>
    <property type="molecule type" value="Genomic_DNA"/>
</dbReference>
<keyword evidence="7" id="KW-0325">Glycoprotein</keyword>
<organism evidence="9 11">
    <name type="scientific">Verticillium longisporum</name>
    <name type="common">Verticillium dahliae var. longisporum</name>
    <dbReference type="NCBI Taxonomy" id="100787"/>
    <lineage>
        <taxon>Eukaryota</taxon>
        <taxon>Fungi</taxon>
        <taxon>Dikarya</taxon>
        <taxon>Ascomycota</taxon>
        <taxon>Pezizomycotina</taxon>
        <taxon>Sordariomycetes</taxon>
        <taxon>Hypocreomycetidae</taxon>
        <taxon>Glomerellales</taxon>
        <taxon>Plectosphaerellaceae</taxon>
        <taxon>Verticillium</taxon>
    </lineage>
</organism>
<feature type="compositionally biased region" description="Polar residues" evidence="8">
    <location>
        <begin position="436"/>
        <end position="453"/>
    </location>
</feature>
<feature type="compositionally biased region" description="Low complexity" evidence="8">
    <location>
        <begin position="530"/>
        <end position="549"/>
    </location>
</feature>
<dbReference type="AlphaFoldDB" id="A0A0G4LTB0"/>
<dbReference type="GO" id="GO:0016020">
    <property type="term" value="C:membrane"/>
    <property type="evidence" value="ECO:0007669"/>
    <property type="project" value="UniProtKB-SubCell"/>
</dbReference>
<comment type="subcellular location">
    <subcellularLocation>
        <location evidence="1">Membrane</location>
    </subcellularLocation>
</comment>
<evidence type="ECO:0000313" key="12">
    <source>
        <dbReference type="Proteomes" id="UP000045706"/>
    </source>
</evidence>
<keyword evidence="5" id="KW-1133">Transmembrane helix</keyword>
<dbReference type="Gene3D" id="3.90.550.10">
    <property type="entry name" value="Spore Coat Polysaccharide Biosynthesis Protein SpsA, Chain A"/>
    <property type="match status" value="1"/>
</dbReference>
<feature type="compositionally biased region" description="Basic and acidic residues" evidence="8">
    <location>
        <begin position="486"/>
        <end position="495"/>
    </location>
</feature>
<evidence type="ECO:0000256" key="8">
    <source>
        <dbReference type="SAM" id="MobiDB-lite"/>
    </source>
</evidence>
<evidence type="ECO:0000256" key="3">
    <source>
        <dbReference type="ARBA" id="ARBA00022679"/>
    </source>
</evidence>
<dbReference type="SUPFAM" id="SSF53448">
    <property type="entry name" value="Nucleotide-diphospho-sugar transferases"/>
    <property type="match status" value="1"/>
</dbReference>
<evidence type="ECO:0000256" key="2">
    <source>
        <dbReference type="ARBA" id="ARBA00022676"/>
    </source>
</evidence>
<feature type="region of interest" description="Disordered" evidence="8">
    <location>
        <begin position="403"/>
        <end position="559"/>
    </location>
</feature>
<dbReference type="Pfam" id="PF13641">
    <property type="entry name" value="Glyco_tranf_2_3"/>
    <property type="match status" value="1"/>
</dbReference>
<dbReference type="InterPro" id="IPR052427">
    <property type="entry name" value="Glycosyltrans_GT2/GT47"/>
</dbReference>
<dbReference type="PANTHER" id="PTHR47844">
    <property type="entry name" value="SYNTHASE CPS1, PUTATIVE (AFU_ORTHOLOGUE AFUA_7G02500)-RELATED"/>
    <property type="match status" value="1"/>
</dbReference>
<keyword evidence="11" id="KW-1185">Reference proteome</keyword>
<evidence type="ECO:0000313" key="11">
    <source>
        <dbReference type="Proteomes" id="UP000044602"/>
    </source>
</evidence>
<evidence type="ECO:0000256" key="1">
    <source>
        <dbReference type="ARBA" id="ARBA00004370"/>
    </source>
</evidence>
<evidence type="ECO:0000313" key="9">
    <source>
        <dbReference type="EMBL" id="CRK24820.1"/>
    </source>
</evidence>
<feature type="region of interest" description="Disordered" evidence="8">
    <location>
        <begin position="602"/>
        <end position="631"/>
    </location>
</feature>
<feature type="compositionally biased region" description="Polar residues" evidence="8">
    <location>
        <begin position="497"/>
        <end position="515"/>
    </location>
</feature>
<sequence length="631" mass="68972">MASITGLDISGNALVAFCLWDMLERNLATAYAWRCQPFELAENPTFAPSDVSIVIATIQPGDSFTRALHLWLENKPKEIIIVTITRDLEAVKELVSDLAHGQDIIQILAINHANQREQQIHGIKMTTGKIILLADDDTFCTSSEVVPWLLAPLENPRIGAVGGKQLADIPLERRNAAISTPWEAISVFGLDTFHNTSAARFGADEDTWVLVGRAQAIRGDILRDPAFLHGFVNETWRGVPIRTGNDAFITRWVIAQGWKMAYQVADGAEVHTIPLIDRTVMRQRARWLRNSHMFFSSALLWAPGFLEMRCKTPYKARKMLERVFRPLITLVHFGVWLRACKMDPHLWLVITAWYAFLYYQPYRNFAVKYPWMRRHVWALFLMDTMGSLMSNFNNTAAPVPGATGYDDPAGTHGPHHSRIGNAIDPRVDSDRDGRAATNSSVPATGYENQTPRYENQPVGNRGVTGYDDPTGTHGPHTTRVGNVADPRIDSDRDGRATANTSIPATGIRGQNTQGVSSGTTTTHGPGGISHGPTSAATATTAGTTTGTHGTVDDGHKKGGLKEGVKGVIAQGHGMGESVRGHFNAGVDGLLGDKEGQRKDAAVAAGGEREFARKDFEHKGTMDKSLGPGPNH</sequence>
<feature type="compositionally biased region" description="Basic and acidic residues" evidence="8">
    <location>
        <begin position="550"/>
        <end position="559"/>
    </location>
</feature>
<evidence type="ECO:0000256" key="7">
    <source>
        <dbReference type="ARBA" id="ARBA00023180"/>
    </source>
</evidence>
<feature type="compositionally biased region" description="Basic and acidic residues" evidence="8">
    <location>
        <begin position="425"/>
        <end position="434"/>
    </location>
</feature>
<accession>A0A0G4LTB0</accession>
<dbReference type="GO" id="GO:0016757">
    <property type="term" value="F:glycosyltransferase activity"/>
    <property type="evidence" value="ECO:0007669"/>
    <property type="project" value="UniProtKB-KW"/>
</dbReference>
<dbReference type="PANTHER" id="PTHR47844:SF1">
    <property type="entry name" value="EXOSTOSIN-LIKE 2"/>
    <property type="match status" value="1"/>
</dbReference>
<reference evidence="11 12" key="1">
    <citation type="submission" date="2015-05" db="EMBL/GenBank/DDBJ databases">
        <authorList>
            <person name="Fogelqvist Johan"/>
        </authorList>
    </citation>
    <scope>NUCLEOTIDE SEQUENCE [LARGE SCALE GENOMIC DNA]</scope>
    <source>
        <strain evidence="9">VL1</strain>
        <strain evidence="10">VL2</strain>
    </source>
</reference>
<keyword evidence="6" id="KW-0472">Membrane</keyword>
<feature type="compositionally biased region" description="Basic and acidic residues" evidence="8">
    <location>
        <begin position="602"/>
        <end position="621"/>
    </location>
</feature>
<proteinExistence type="predicted"/>
<keyword evidence="3" id="KW-0808">Transferase</keyword>
<gene>
    <name evidence="9" type="ORF">BN1708_003937</name>
    <name evidence="10" type="ORF">BN1723_006187</name>
</gene>
<keyword evidence="4" id="KW-0812">Transmembrane</keyword>
<evidence type="ECO:0000256" key="4">
    <source>
        <dbReference type="ARBA" id="ARBA00022692"/>
    </source>
</evidence>
<dbReference type="Proteomes" id="UP000045706">
    <property type="component" value="Unassembled WGS sequence"/>
</dbReference>
<dbReference type="STRING" id="100787.A0A0G4LTB0"/>
<dbReference type="InterPro" id="IPR029044">
    <property type="entry name" value="Nucleotide-diphossugar_trans"/>
</dbReference>
<keyword evidence="2" id="KW-0328">Glycosyltransferase</keyword>